<evidence type="ECO:0000256" key="1">
    <source>
        <dbReference type="PROSITE-ProRule" id="PRU00023"/>
    </source>
</evidence>
<dbReference type="EMBL" id="JAPDPJ010000003">
    <property type="protein sequence ID" value="MCW3785399.1"/>
    <property type="molecule type" value="Genomic_DNA"/>
</dbReference>
<name>A0AAE3M1G1_9BACT</name>
<dbReference type="SUPFAM" id="SSF48403">
    <property type="entry name" value="Ankyrin repeat"/>
    <property type="match status" value="1"/>
</dbReference>
<evidence type="ECO:0000313" key="2">
    <source>
        <dbReference type="EMBL" id="MCW3785399.1"/>
    </source>
</evidence>
<dbReference type="SMART" id="SM00248">
    <property type="entry name" value="ANK"/>
    <property type="match status" value="4"/>
</dbReference>
<accession>A0AAE3M1G1</accession>
<dbReference type="RefSeq" id="WP_301188971.1">
    <property type="nucleotide sequence ID" value="NZ_JAPDPJ010000003.1"/>
</dbReference>
<dbReference type="PROSITE" id="PS50088">
    <property type="entry name" value="ANK_REPEAT"/>
    <property type="match status" value="1"/>
</dbReference>
<reference evidence="2" key="1">
    <citation type="submission" date="2022-10" db="EMBL/GenBank/DDBJ databases">
        <authorList>
            <person name="Yu W.X."/>
        </authorList>
    </citation>
    <scope>NUCLEOTIDE SEQUENCE</scope>
    <source>
        <strain evidence="2">AAT</strain>
    </source>
</reference>
<sequence>MNSLKRRPYTITFVFIITLLLVNNKTYCQDNKDYDTYTEIENIILSKDTTRLKQILKENNLDYNSVIYNVTPIFLACHKPDSTFINWLLEQGASPNIISRYGTVGNWLIEKENHENIFNMLLDYGFDPNIESMQYWKEKELTNPEDVPEWLKKSFKKIDAHNLKTEHLPYFAYIDPADGLILAASIYADSTLTLTKRLLEYDLDVNMVDKKGITPLLTAIHFCNTEAIQLLIKHGANVNQALEPPIMDMYKNNPNFTDQLTPLILFMKNLEEKPDLINNKETINTLKTLLKAGADISFQTVNSKITALDIAQSIHNKEILHLFKKYSK</sequence>
<keyword evidence="3" id="KW-1185">Reference proteome</keyword>
<dbReference type="Gene3D" id="1.25.40.20">
    <property type="entry name" value="Ankyrin repeat-containing domain"/>
    <property type="match status" value="2"/>
</dbReference>
<dbReference type="InterPro" id="IPR052391">
    <property type="entry name" value="E3_Ligase-Neurotoxin"/>
</dbReference>
<dbReference type="PANTHER" id="PTHR24133:SF40">
    <property type="entry name" value="ANKYRIN REPEAT DOMAIN 44"/>
    <property type="match status" value="1"/>
</dbReference>
<proteinExistence type="predicted"/>
<protein>
    <submittedName>
        <fullName evidence="2">Ankyrin repeat domain-containing protein</fullName>
    </submittedName>
</protein>
<keyword evidence="1" id="KW-0040">ANK repeat</keyword>
<feature type="repeat" description="ANK" evidence="1">
    <location>
        <begin position="211"/>
        <end position="243"/>
    </location>
</feature>
<dbReference type="InterPro" id="IPR036770">
    <property type="entry name" value="Ankyrin_rpt-contain_sf"/>
</dbReference>
<dbReference type="PANTHER" id="PTHR24133">
    <property type="entry name" value="ANKYRIN DOMAIN-CONTAINING"/>
    <property type="match status" value="1"/>
</dbReference>
<gene>
    <name evidence="2" type="ORF">OM075_02915</name>
</gene>
<dbReference type="Pfam" id="PF13637">
    <property type="entry name" value="Ank_4"/>
    <property type="match status" value="1"/>
</dbReference>
<dbReference type="Proteomes" id="UP001209229">
    <property type="component" value="Unassembled WGS sequence"/>
</dbReference>
<organism evidence="2 3">
    <name type="scientific">Plebeiibacterium sediminum</name>
    <dbReference type="NCBI Taxonomy" id="2992112"/>
    <lineage>
        <taxon>Bacteria</taxon>
        <taxon>Pseudomonadati</taxon>
        <taxon>Bacteroidota</taxon>
        <taxon>Bacteroidia</taxon>
        <taxon>Marinilabiliales</taxon>
        <taxon>Marinilabiliaceae</taxon>
        <taxon>Plebeiibacterium</taxon>
    </lineage>
</organism>
<dbReference type="AlphaFoldDB" id="A0AAE3M1G1"/>
<dbReference type="InterPro" id="IPR002110">
    <property type="entry name" value="Ankyrin_rpt"/>
</dbReference>
<evidence type="ECO:0000313" key="3">
    <source>
        <dbReference type="Proteomes" id="UP001209229"/>
    </source>
</evidence>
<dbReference type="PROSITE" id="PS50297">
    <property type="entry name" value="ANK_REP_REGION"/>
    <property type="match status" value="1"/>
</dbReference>
<comment type="caution">
    <text evidence="2">The sequence shown here is derived from an EMBL/GenBank/DDBJ whole genome shotgun (WGS) entry which is preliminary data.</text>
</comment>